<dbReference type="AlphaFoldDB" id="A0A914VQU8"/>
<dbReference type="Pfam" id="PF03314">
    <property type="entry name" value="DUF273"/>
    <property type="match status" value="1"/>
</dbReference>
<dbReference type="WBParaSite" id="PSAMB.scaffold2374size23544.g17469.t1">
    <property type="protein sequence ID" value="PSAMB.scaffold2374size23544.g17469.t1"/>
    <property type="gene ID" value="PSAMB.scaffold2374size23544.g17469"/>
</dbReference>
<sequence>MPSRRNLLAFGAVTLLLFFTEYQFAFSRDRYYNYYKRTVSRPITIRRDKNTTNLNIGILVVLDSKAKEAEYRQALDSLRCYTTFHKYSLELVYLEQNKTLSRLCPHSDFMFKRHCIAALSLPKYDWMLFVDGDVGVINPNHLIEEWIDERVNVILYDRLFNHEVMAGSYLIANSSYSVDFLNTWANYEFKLPDSFHGTDNGAIQTVLTDKLIPHAVEERLLCSYLWNKSKNYKDLYIYETCARFVLGANRLWDGQVKILPKGKAWARDGWLTGSMWSPRDFMFHGWQRTRQDSYRFASWPNPLSDSIDMTKCSLESGSWSYKDTFIRSDAEISDILKKCIRQVEKEFWKTAGDIRRFV</sequence>
<protein>
    <submittedName>
        <fullName evidence="2">Uncharacterized protein</fullName>
    </submittedName>
</protein>
<evidence type="ECO:0000313" key="2">
    <source>
        <dbReference type="WBParaSite" id="PSAMB.scaffold2374size23544.g17469.t1"/>
    </source>
</evidence>
<keyword evidence="1" id="KW-1185">Reference proteome</keyword>
<dbReference type="PANTHER" id="PTHR31562">
    <property type="entry name" value="PROTEIN CBG18972"/>
    <property type="match status" value="1"/>
</dbReference>
<accession>A0A914VQU8</accession>
<evidence type="ECO:0000313" key="1">
    <source>
        <dbReference type="Proteomes" id="UP000887566"/>
    </source>
</evidence>
<reference evidence="2" key="1">
    <citation type="submission" date="2022-11" db="UniProtKB">
        <authorList>
            <consortium name="WormBaseParasite"/>
        </authorList>
    </citation>
    <scope>IDENTIFICATION</scope>
</reference>
<dbReference type="PANTHER" id="PTHR31562:SF2">
    <property type="entry name" value="NUCLEOTIDE-DIPHOSPHO-SUGAR TRANSFERASE"/>
    <property type="match status" value="1"/>
</dbReference>
<dbReference type="Proteomes" id="UP000887566">
    <property type="component" value="Unplaced"/>
</dbReference>
<proteinExistence type="predicted"/>
<dbReference type="Gene3D" id="3.90.550.10">
    <property type="entry name" value="Spore Coat Polysaccharide Biosynthesis Protein SpsA, Chain A"/>
    <property type="match status" value="1"/>
</dbReference>
<dbReference type="InterPro" id="IPR004988">
    <property type="entry name" value="DUF273"/>
</dbReference>
<name>A0A914VQU8_9BILA</name>
<dbReference type="InterPro" id="IPR029044">
    <property type="entry name" value="Nucleotide-diphossugar_trans"/>
</dbReference>
<organism evidence="1 2">
    <name type="scientific">Plectus sambesii</name>
    <dbReference type="NCBI Taxonomy" id="2011161"/>
    <lineage>
        <taxon>Eukaryota</taxon>
        <taxon>Metazoa</taxon>
        <taxon>Ecdysozoa</taxon>
        <taxon>Nematoda</taxon>
        <taxon>Chromadorea</taxon>
        <taxon>Plectida</taxon>
        <taxon>Plectina</taxon>
        <taxon>Plectoidea</taxon>
        <taxon>Plectidae</taxon>
        <taxon>Plectus</taxon>
    </lineage>
</organism>